<dbReference type="InterPro" id="IPR050275">
    <property type="entry name" value="PGM_Phosphatase"/>
</dbReference>
<dbReference type="InterPro" id="IPR029033">
    <property type="entry name" value="His_PPase_superfam"/>
</dbReference>
<evidence type="ECO:0000313" key="3">
    <source>
        <dbReference type="Proteomes" id="UP000035763"/>
    </source>
</evidence>
<feature type="binding site" evidence="1">
    <location>
        <position position="65"/>
    </location>
    <ligand>
        <name>substrate</name>
    </ligand>
</feature>
<accession>W6JZV6</accession>
<dbReference type="SUPFAM" id="SSF53254">
    <property type="entry name" value="Phosphoglycerate mutase-like"/>
    <property type="match status" value="1"/>
</dbReference>
<feature type="binding site" evidence="1">
    <location>
        <begin position="28"/>
        <end position="29"/>
    </location>
    <ligand>
        <name>substrate</name>
    </ligand>
</feature>
<name>W6JZV6_9MICO</name>
<comment type="caution">
    <text evidence="2">The sequence shown here is derived from an EMBL/GenBank/DDBJ whole genome shotgun (WGS) entry which is preliminary data.</text>
</comment>
<evidence type="ECO:0000256" key="1">
    <source>
        <dbReference type="PIRSR" id="PIRSR613078-2"/>
    </source>
</evidence>
<evidence type="ECO:0000313" key="2">
    <source>
        <dbReference type="EMBL" id="CCH71609.1"/>
    </source>
</evidence>
<dbReference type="PANTHER" id="PTHR48100">
    <property type="entry name" value="BROAD-SPECIFICITY PHOSPHATASE YOR283W-RELATED"/>
    <property type="match status" value="1"/>
</dbReference>
<dbReference type="SMART" id="SM00855">
    <property type="entry name" value="PGAM"/>
    <property type="match status" value="1"/>
</dbReference>
<keyword evidence="3" id="KW-1185">Reference proteome</keyword>
<reference evidence="2 3" key="1">
    <citation type="journal article" date="2013" name="ISME J.">
        <title>A metabolic model for members of the genus Tetrasphaera involved in enhanced biological phosphorus removal.</title>
        <authorList>
            <person name="Kristiansen R."/>
            <person name="Nguyen H.T.T."/>
            <person name="Saunders A.M."/>
            <person name="Nielsen J.L."/>
            <person name="Wimmer R."/>
            <person name="Le V.Q."/>
            <person name="McIlroy S.J."/>
            <person name="Petrovski S."/>
            <person name="Seviour R.J."/>
            <person name="Calteau A."/>
            <person name="Nielsen K.L."/>
            <person name="Nielsen P.H."/>
        </authorList>
    </citation>
    <scope>NUCLEOTIDE SEQUENCE [LARGE SCALE GENOMIC DNA]</scope>
    <source>
        <strain evidence="2 3">Ben110</strain>
    </source>
</reference>
<proteinExistence type="predicted"/>
<dbReference type="GO" id="GO:0070297">
    <property type="term" value="P:regulation of phosphorelay signal transduction system"/>
    <property type="evidence" value="ECO:0007669"/>
    <property type="project" value="TreeGrafter"/>
</dbReference>
<dbReference type="AlphaFoldDB" id="W6JZV6"/>
<sequence>MSPENPPKGKLVLLRHGETEWSKSGQHTGLTDLPLTAHGEELAQAAGSLLGGYDFGLILASPLQRAARTAELAGLHAETDPDLVEWDYGSAEGRTTKEIRAELGYDWSVFTHGVQPGATPGEQVEEVAARMSRIIAKAMPVLAERDVALIGHGHALRILTTVWLRQEVRFAAQLLLDAGSVSVLQYDKEFPSVRTWNRLPALPE</sequence>
<dbReference type="Proteomes" id="UP000035763">
    <property type="component" value="Unassembled WGS sequence"/>
</dbReference>
<protein>
    <submittedName>
        <fullName evidence="2">Putative phosphoglycerate mutase family protein</fullName>
    </submittedName>
</protein>
<dbReference type="EMBL" id="CAJA01000001">
    <property type="protein sequence ID" value="CCH71609.1"/>
    <property type="molecule type" value="Genomic_DNA"/>
</dbReference>
<dbReference type="RefSeq" id="WP_048692940.1">
    <property type="nucleotide sequence ID" value="NZ_HG764815.1"/>
</dbReference>
<organism evidence="2 3">
    <name type="scientific">Nostocoides australiense Ben110</name>
    <dbReference type="NCBI Taxonomy" id="1193182"/>
    <lineage>
        <taxon>Bacteria</taxon>
        <taxon>Bacillati</taxon>
        <taxon>Actinomycetota</taxon>
        <taxon>Actinomycetes</taxon>
        <taxon>Micrococcales</taxon>
        <taxon>Intrasporangiaceae</taxon>
        <taxon>Nostocoides</taxon>
    </lineage>
</organism>
<dbReference type="OrthoDB" id="4697614at2"/>
<dbReference type="Gene3D" id="3.40.50.1240">
    <property type="entry name" value="Phosphoglycerate mutase-like"/>
    <property type="match status" value="1"/>
</dbReference>
<dbReference type="PANTHER" id="PTHR48100:SF15">
    <property type="entry name" value="SEDOHEPTULOSE 1,7-BISPHOSPHATASE"/>
    <property type="match status" value="1"/>
</dbReference>
<gene>
    <name evidence="2" type="ORF">BN11_10052</name>
</gene>
<dbReference type="CDD" id="cd07067">
    <property type="entry name" value="HP_PGM_like"/>
    <property type="match status" value="1"/>
</dbReference>
<dbReference type="InterPro" id="IPR013078">
    <property type="entry name" value="His_Pase_superF_clade-1"/>
</dbReference>
<dbReference type="GO" id="GO:0101006">
    <property type="term" value="F:protein histidine phosphatase activity"/>
    <property type="evidence" value="ECO:0007669"/>
    <property type="project" value="TreeGrafter"/>
</dbReference>
<dbReference type="STRING" id="1193182.BN11_10052"/>
<dbReference type="Pfam" id="PF00300">
    <property type="entry name" value="His_Phos_1"/>
    <property type="match status" value="1"/>
</dbReference>